<evidence type="ECO:0000313" key="3">
    <source>
        <dbReference type="Proteomes" id="UP000642920"/>
    </source>
</evidence>
<dbReference type="RefSeq" id="WP_201923697.1">
    <property type="nucleotide sequence ID" value="NZ_JAERQG010000004.1"/>
</dbReference>
<dbReference type="AlphaFoldDB" id="A0A937AD55"/>
<keyword evidence="3" id="KW-1185">Reference proteome</keyword>
<feature type="coiled-coil region" evidence="1">
    <location>
        <begin position="260"/>
        <end position="288"/>
    </location>
</feature>
<name>A0A937AD55_9BACT</name>
<proteinExistence type="predicted"/>
<protein>
    <submittedName>
        <fullName evidence="2">DUF349 domain-containing protein</fullName>
    </submittedName>
</protein>
<dbReference type="InterPro" id="IPR007139">
    <property type="entry name" value="DUF349"/>
</dbReference>
<keyword evidence="1" id="KW-0175">Coiled coil</keyword>
<gene>
    <name evidence="2" type="ORF">JKP34_16050</name>
</gene>
<accession>A0A937AD55</accession>
<dbReference type="Pfam" id="PF03993">
    <property type="entry name" value="DUF349"/>
    <property type="match status" value="3"/>
</dbReference>
<reference evidence="2" key="1">
    <citation type="submission" date="2021-01" db="EMBL/GenBank/DDBJ databases">
        <title>Marivirga sp. nov., isolated from intertidal surface sediments.</title>
        <authorList>
            <person name="Zhang M."/>
        </authorList>
    </citation>
    <scope>NUCLEOTIDE SEQUENCE</scope>
    <source>
        <strain evidence="2">SM1354</strain>
    </source>
</reference>
<evidence type="ECO:0000256" key="1">
    <source>
        <dbReference type="SAM" id="Coils"/>
    </source>
</evidence>
<comment type="caution">
    <text evidence="2">The sequence shown here is derived from an EMBL/GenBank/DDBJ whole genome shotgun (WGS) entry which is preliminary data.</text>
</comment>
<dbReference type="EMBL" id="JAERQG010000004">
    <property type="protein sequence ID" value="MBL0766781.1"/>
    <property type="molecule type" value="Genomic_DNA"/>
</dbReference>
<organism evidence="2 3">
    <name type="scientific">Marivirga atlantica</name>
    <dbReference type="NCBI Taxonomy" id="1548457"/>
    <lineage>
        <taxon>Bacteria</taxon>
        <taxon>Pseudomonadati</taxon>
        <taxon>Bacteroidota</taxon>
        <taxon>Cytophagia</taxon>
        <taxon>Cytophagales</taxon>
        <taxon>Marivirgaceae</taxon>
        <taxon>Marivirga</taxon>
    </lineage>
</organism>
<dbReference type="Proteomes" id="UP000642920">
    <property type="component" value="Unassembled WGS sequence"/>
</dbReference>
<evidence type="ECO:0000313" key="2">
    <source>
        <dbReference type="EMBL" id="MBL0766781.1"/>
    </source>
</evidence>
<sequence>MTASNTDFFYIQDNKVILKEQGKFPEREIGQIKESEAETITYFEERYKKLVEKVDAVQKQIEEQDNKGSFLQKVINLQNDLDSYDGIGDFISLDDRLNNLQLMLEDYIKQNRKRNLEVKNTLIAEAKSYAANPNWKEATESLKELRQRWIKVGAVDAEHTEEVESDFQSVYDDFYKRKKDFHEAKQVMITSRINQYEQLIEKAEKLNADKAISEDKKREKAEKLIAEWKSFESIPKSKYDELLAKFKKLTNAKSKKSNSKKSSQSNNKEIEKQKIQLVEQLKELAQDKDLKKAVESAKTIQDKWKSLGRGYASKQTHEEYFEINDYIFEKHFLETLFERKAKKDLSQKDAVKLKMSLLRDLISRDKKELLIFEENMGKFNLDSSKIDKMVTGKHDRQKRKLTIKERLLNELREENKNLK</sequence>
<feature type="coiled-coil region" evidence="1">
    <location>
        <begin position="196"/>
        <end position="223"/>
    </location>
</feature>